<keyword evidence="7 9" id="KW-1133">Transmembrane helix</keyword>
<dbReference type="Proteomes" id="UP001595868">
    <property type="component" value="Unassembled WGS sequence"/>
</dbReference>
<feature type="active site" evidence="9">
    <location>
        <position position="158"/>
    </location>
</feature>
<organism evidence="13 14">
    <name type="scientific">Micromonospora zhanjiangensis</name>
    <dbReference type="NCBI Taxonomy" id="1522057"/>
    <lineage>
        <taxon>Bacteria</taxon>
        <taxon>Bacillati</taxon>
        <taxon>Actinomycetota</taxon>
        <taxon>Actinomycetes</taxon>
        <taxon>Micromonosporales</taxon>
        <taxon>Micromonosporaceae</taxon>
        <taxon>Micromonospora</taxon>
    </lineage>
</organism>
<dbReference type="InterPro" id="IPR001872">
    <property type="entry name" value="Peptidase_A8"/>
</dbReference>
<proteinExistence type="inferred from homology"/>
<dbReference type="PANTHER" id="PTHR33695:SF1">
    <property type="entry name" value="LIPOPROTEIN SIGNAL PEPTIDASE"/>
    <property type="match status" value="1"/>
</dbReference>
<sequence>MTGAPPASSDTAQPGTGANRRKAVIILAMTAVLVLLADLGTKQLSLSNLTEGEPVRLLGGAVYLSLTRNSGAAWSIGSDYTWVFPLITVVVVGWIVWMAGKLRSVPWALSLGLVLGGALGNLTDRLFRAPGVLLGHVVDMVSVFGPYGERFPVFNLADSSLVCGVTLAILLELTGRQRDGTRLDHRSAAPTEAAGSGRDGGSGRDAGPAGFAEATDARPDRRDRA</sequence>
<evidence type="ECO:0000256" key="3">
    <source>
        <dbReference type="ARBA" id="ARBA00022670"/>
    </source>
</evidence>
<evidence type="ECO:0000256" key="6">
    <source>
        <dbReference type="ARBA" id="ARBA00022801"/>
    </source>
</evidence>
<dbReference type="EC" id="3.4.23.36" evidence="9"/>
<comment type="pathway">
    <text evidence="9">Protein modification; lipoprotein biosynthesis (signal peptide cleavage).</text>
</comment>
<dbReference type="EMBL" id="JBHSBN010000013">
    <property type="protein sequence ID" value="MFC4108092.1"/>
    <property type="molecule type" value="Genomic_DNA"/>
</dbReference>
<feature type="region of interest" description="Disordered" evidence="12">
    <location>
        <begin position="181"/>
        <end position="225"/>
    </location>
</feature>
<comment type="function">
    <text evidence="9 10">This protein specifically catalyzes the removal of signal peptides from prolipoproteins.</text>
</comment>
<feature type="active site" evidence="9">
    <location>
        <position position="139"/>
    </location>
</feature>
<evidence type="ECO:0000256" key="7">
    <source>
        <dbReference type="ARBA" id="ARBA00022989"/>
    </source>
</evidence>
<feature type="transmembrane region" description="Helical" evidence="9">
    <location>
        <begin position="105"/>
        <end position="122"/>
    </location>
</feature>
<feature type="transmembrane region" description="Helical" evidence="9">
    <location>
        <begin position="153"/>
        <end position="173"/>
    </location>
</feature>
<reference evidence="14" key="1">
    <citation type="journal article" date="2019" name="Int. J. Syst. Evol. Microbiol.">
        <title>The Global Catalogue of Microorganisms (GCM) 10K type strain sequencing project: providing services to taxonomists for standard genome sequencing and annotation.</title>
        <authorList>
            <consortium name="The Broad Institute Genomics Platform"/>
            <consortium name="The Broad Institute Genome Sequencing Center for Infectious Disease"/>
            <person name="Wu L."/>
            <person name="Ma J."/>
        </authorList>
    </citation>
    <scope>NUCLEOTIDE SEQUENCE [LARGE SCALE GENOMIC DNA]</scope>
    <source>
        <strain evidence="14">2902at01</strain>
    </source>
</reference>
<dbReference type="GO" id="GO:0004190">
    <property type="term" value="F:aspartic-type endopeptidase activity"/>
    <property type="evidence" value="ECO:0007669"/>
    <property type="project" value="UniProtKB-EC"/>
</dbReference>
<comment type="caution">
    <text evidence="13">The sequence shown here is derived from an EMBL/GenBank/DDBJ whole genome shotgun (WGS) entry which is preliminary data.</text>
</comment>
<evidence type="ECO:0000256" key="2">
    <source>
        <dbReference type="ARBA" id="ARBA00022475"/>
    </source>
</evidence>
<keyword evidence="8 9" id="KW-0472">Membrane</keyword>
<evidence type="ECO:0000256" key="9">
    <source>
        <dbReference type="HAMAP-Rule" id="MF_00161"/>
    </source>
</evidence>
<evidence type="ECO:0000256" key="5">
    <source>
        <dbReference type="ARBA" id="ARBA00022750"/>
    </source>
</evidence>
<dbReference type="HAMAP" id="MF_00161">
    <property type="entry name" value="LspA"/>
    <property type="match status" value="1"/>
</dbReference>
<accession>A0ABV8KQ96</accession>
<feature type="compositionally biased region" description="Low complexity" evidence="12">
    <location>
        <begin position="205"/>
        <end position="214"/>
    </location>
</feature>
<evidence type="ECO:0000256" key="11">
    <source>
        <dbReference type="RuleBase" id="RU004181"/>
    </source>
</evidence>
<keyword evidence="5 9" id="KW-0064">Aspartyl protease</keyword>
<dbReference type="PROSITE" id="PS00855">
    <property type="entry name" value="SPASE_II"/>
    <property type="match status" value="1"/>
</dbReference>
<dbReference type="PRINTS" id="PR00781">
    <property type="entry name" value="LIPOSIGPTASE"/>
</dbReference>
<protein>
    <recommendedName>
        <fullName evidence="9">Lipoprotein signal peptidase</fullName>
        <ecNumber evidence="9">3.4.23.36</ecNumber>
    </recommendedName>
    <alternativeName>
        <fullName evidence="9">Prolipoprotein signal peptidase</fullName>
    </alternativeName>
    <alternativeName>
        <fullName evidence="9">Signal peptidase II</fullName>
        <shortName evidence="9">SPase II</shortName>
    </alternativeName>
</protein>
<feature type="compositionally biased region" description="Basic and acidic residues" evidence="12">
    <location>
        <begin position="215"/>
        <end position="225"/>
    </location>
</feature>
<dbReference type="PANTHER" id="PTHR33695">
    <property type="entry name" value="LIPOPROTEIN SIGNAL PEPTIDASE"/>
    <property type="match status" value="1"/>
</dbReference>
<evidence type="ECO:0000313" key="14">
    <source>
        <dbReference type="Proteomes" id="UP001595868"/>
    </source>
</evidence>
<keyword evidence="14" id="KW-1185">Reference proteome</keyword>
<gene>
    <name evidence="9 13" type="primary">lspA</name>
    <name evidence="13" type="ORF">ACFOX0_19440</name>
</gene>
<evidence type="ECO:0000256" key="4">
    <source>
        <dbReference type="ARBA" id="ARBA00022692"/>
    </source>
</evidence>
<comment type="subcellular location">
    <subcellularLocation>
        <location evidence="9">Cell membrane</location>
        <topology evidence="9">Multi-pass membrane protein</topology>
    </subcellularLocation>
</comment>
<feature type="transmembrane region" description="Helical" evidence="9">
    <location>
        <begin position="80"/>
        <end position="99"/>
    </location>
</feature>
<dbReference type="RefSeq" id="WP_377547862.1">
    <property type="nucleotide sequence ID" value="NZ_JBHSBN010000013.1"/>
</dbReference>
<comment type="catalytic activity">
    <reaction evidence="9 10">
        <text>Release of signal peptides from bacterial membrane prolipoproteins. Hydrolyzes -Xaa-Yaa-Zaa-|-(S,diacylglyceryl)Cys-, in which Xaa is hydrophobic (preferably Leu), and Yaa (Ala or Ser) and Zaa (Gly or Ala) have small, neutral side chains.</text>
        <dbReference type="EC" id="3.4.23.36"/>
    </reaction>
</comment>
<name>A0ABV8KQ96_9ACTN</name>
<dbReference type="NCBIfam" id="TIGR00077">
    <property type="entry name" value="lspA"/>
    <property type="match status" value="1"/>
</dbReference>
<keyword evidence="3 9" id="KW-0645">Protease</keyword>
<keyword evidence="2 9" id="KW-1003">Cell membrane</keyword>
<evidence type="ECO:0000256" key="1">
    <source>
        <dbReference type="ARBA" id="ARBA00006139"/>
    </source>
</evidence>
<dbReference type="Pfam" id="PF01252">
    <property type="entry name" value="Peptidase_A8"/>
    <property type="match status" value="1"/>
</dbReference>
<keyword evidence="4 9" id="KW-0812">Transmembrane</keyword>
<feature type="transmembrane region" description="Helical" evidence="9">
    <location>
        <begin position="23"/>
        <end position="41"/>
    </location>
</feature>
<evidence type="ECO:0000256" key="10">
    <source>
        <dbReference type="RuleBase" id="RU000594"/>
    </source>
</evidence>
<comment type="similarity">
    <text evidence="1 9 11">Belongs to the peptidase A8 family.</text>
</comment>
<evidence type="ECO:0000313" key="13">
    <source>
        <dbReference type="EMBL" id="MFC4108092.1"/>
    </source>
</evidence>
<keyword evidence="6 9" id="KW-0378">Hydrolase</keyword>
<evidence type="ECO:0000256" key="8">
    <source>
        <dbReference type="ARBA" id="ARBA00023136"/>
    </source>
</evidence>
<evidence type="ECO:0000256" key="12">
    <source>
        <dbReference type="SAM" id="MobiDB-lite"/>
    </source>
</evidence>